<protein>
    <submittedName>
        <fullName evidence="2">Beta-lactamase family protein</fullName>
    </submittedName>
</protein>
<evidence type="ECO:0000313" key="3">
    <source>
        <dbReference type="Proteomes" id="UP000325516"/>
    </source>
</evidence>
<dbReference type="KEGG" id="mlz:F6J85_15155"/>
<accession>A0A5J6L7B2</accession>
<dbReference type="AlphaFoldDB" id="A0A5J6L7B2"/>
<reference evidence="3" key="1">
    <citation type="submission" date="2019-09" db="EMBL/GenBank/DDBJ databases">
        <title>Mumia zhuanghuii sp. nov. isolated from the intestinal contents of plateau pika (Ochotona curzoniae) in the Qinghai-Tibet plateau of China.</title>
        <authorList>
            <person name="Tian Z."/>
        </authorList>
    </citation>
    <scope>NUCLEOTIDE SEQUENCE [LARGE SCALE GENOMIC DNA]</scope>
    <source>
        <strain evidence="3">L-031</strain>
    </source>
</reference>
<dbReference type="InterPro" id="IPR001466">
    <property type="entry name" value="Beta-lactam-related"/>
</dbReference>
<dbReference type="InterPro" id="IPR012338">
    <property type="entry name" value="Beta-lactam/transpept-like"/>
</dbReference>
<evidence type="ECO:0000313" key="2">
    <source>
        <dbReference type="EMBL" id="QEW04296.1"/>
    </source>
</evidence>
<dbReference type="EMBL" id="CP044232">
    <property type="protein sequence ID" value="QEW04296.1"/>
    <property type="molecule type" value="Genomic_DNA"/>
</dbReference>
<name>A0A5J6L7B2_9MICO</name>
<dbReference type="Gene3D" id="3.40.710.10">
    <property type="entry name" value="DD-peptidase/beta-lactamase superfamily"/>
    <property type="match status" value="1"/>
</dbReference>
<dbReference type="SUPFAM" id="SSF56601">
    <property type="entry name" value="beta-lactamase/transpeptidase-like"/>
    <property type="match status" value="1"/>
</dbReference>
<keyword evidence="3" id="KW-1185">Reference proteome</keyword>
<dbReference type="Pfam" id="PF00144">
    <property type="entry name" value="Beta-lactamase"/>
    <property type="match status" value="1"/>
</dbReference>
<sequence length="480" mass="51640">MMHLQCRSGMKENRMFASHELEQKLTELITKHNVPGAQLAVLDGDAVTEVAAGVLSTRTGLATTPDALFLPGSIGKLYTATLVMMLVEEGTLDLDTPIRTYLPGFEVADPRARDTVTPRDLLTHTSGFDGDHFTDTGRGDDALAAYVAGCAELPQIAAPGEIWSYSNSGYSILGRIVEVQMGMTFEQALQERIFAPLALEHTVSFAEDAIVHPAAVGHIPDPDDPESQIVSPTWGLWRAFGPMGSAVVASAGDVLEFVRLHLDGGVAPDGTRLLDAGLAASMLEQQVELVDDSVLGKGWGLGWILDQWGDVTVIGHDGNSIGQNAFMRVAPEQRFGFCLQTNVESALNMYRELADWLFGRRLGVGPRPDPATVEDSRVAATDRYVGTYAREGLSLQVSADVEGRLLATVTPSHGVAQDQGWPPMVDLPLQPVTREDSFLLDLPISDAALLAVFFNPADADGLPTYLHFGGRAHRRVDTGS</sequence>
<evidence type="ECO:0000259" key="1">
    <source>
        <dbReference type="Pfam" id="PF00144"/>
    </source>
</evidence>
<dbReference type="InterPro" id="IPR050789">
    <property type="entry name" value="Diverse_Enzym_Activities"/>
</dbReference>
<feature type="domain" description="Beta-lactamase-related" evidence="1">
    <location>
        <begin position="22"/>
        <end position="345"/>
    </location>
</feature>
<dbReference type="PANTHER" id="PTHR43283">
    <property type="entry name" value="BETA-LACTAMASE-RELATED"/>
    <property type="match status" value="1"/>
</dbReference>
<dbReference type="Proteomes" id="UP000325516">
    <property type="component" value="Chromosome"/>
</dbReference>
<proteinExistence type="predicted"/>
<organism evidence="2 3">
    <name type="scientific">Microbacterium lushaniae</name>
    <dbReference type="NCBI Taxonomy" id="2614639"/>
    <lineage>
        <taxon>Bacteria</taxon>
        <taxon>Bacillati</taxon>
        <taxon>Actinomycetota</taxon>
        <taxon>Actinomycetes</taxon>
        <taxon>Micrococcales</taxon>
        <taxon>Microbacteriaceae</taxon>
        <taxon>Microbacterium</taxon>
    </lineage>
</organism>
<gene>
    <name evidence="2" type="ORF">F6J85_15155</name>
</gene>
<dbReference type="PANTHER" id="PTHR43283:SF3">
    <property type="entry name" value="BETA-LACTAMASE FAMILY PROTEIN (AFU_ORTHOLOGUE AFUA_5G07500)"/>
    <property type="match status" value="1"/>
</dbReference>